<dbReference type="Pfam" id="PF01244">
    <property type="entry name" value="Peptidase_M19"/>
    <property type="match status" value="1"/>
</dbReference>
<dbReference type="PANTHER" id="PTHR10443:SF12">
    <property type="entry name" value="DIPEPTIDASE"/>
    <property type="match status" value="1"/>
</dbReference>
<accession>A0A1G9DYY8</accession>
<sequence length="316" mass="35683">MKIIDTHCDALLKLQSDSRYSRGFMDEHSPLNFLDAKEIDTNYRRLREGDVQVQFFAIFISPKVPDNEKWQHALEQVDAFYNEVLTQENMVHIKNLKEVKQLKPHETGAVLTLEGSDAFGNDLMKLRTLIRLGVLSVGLVWNNANLVADGAGETRGAGLSNFGAEVIEVCNDNDVLIDVSHLNIPGFNDIIDKAARVFASHSNARGIFDHPRNLTDEQIKKIIDRNGMVNIVFCPMFINEGALEIDDLFPHIDRIIKLGGADHIGIGSDFDGINTYVNGLRHAGEFQNLVNRLQERYGTEFTEKMTHRNFIDIFCE</sequence>
<dbReference type="AlphaFoldDB" id="A0A1G9DYY8"/>
<keyword evidence="2" id="KW-1185">Reference proteome</keyword>
<dbReference type="CDD" id="cd01301">
    <property type="entry name" value="rDP_like"/>
    <property type="match status" value="1"/>
</dbReference>
<dbReference type="GO" id="GO:0006508">
    <property type="term" value="P:proteolysis"/>
    <property type="evidence" value="ECO:0007669"/>
    <property type="project" value="InterPro"/>
</dbReference>
<dbReference type="EMBL" id="FNFY01000007">
    <property type="protein sequence ID" value="SDK69084.1"/>
    <property type="molecule type" value="Genomic_DNA"/>
</dbReference>
<proteinExistence type="predicted"/>
<organism evidence="1 2">
    <name type="scientific">Lacicoccus qingdaonensis</name>
    <dbReference type="NCBI Taxonomy" id="576118"/>
    <lineage>
        <taxon>Bacteria</taxon>
        <taxon>Bacillati</taxon>
        <taxon>Bacillota</taxon>
        <taxon>Bacilli</taxon>
        <taxon>Bacillales</taxon>
        <taxon>Salinicoccaceae</taxon>
        <taxon>Lacicoccus</taxon>
    </lineage>
</organism>
<gene>
    <name evidence="1" type="ORF">SAMN05216216_10728</name>
</gene>
<name>A0A1G9DYY8_9BACL</name>
<evidence type="ECO:0000313" key="2">
    <source>
        <dbReference type="Proteomes" id="UP000199008"/>
    </source>
</evidence>
<reference evidence="2" key="1">
    <citation type="submission" date="2016-10" db="EMBL/GenBank/DDBJ databases">
        <authorList>
            <person name="Varghese N."/>
            <person name="Submissions S."/>
        </authorList>
    </citation>
    <scope>NUCLEOTIDE SEQUENCE [LARGE SCALE GENOMIC DNA]</scope>
    <source>
        <strain evidence="2">CGMCC 1.8895</strain>
    </source>
</reference>
<dbReference type="Gene3D" id="3.20.20.140">
    <property type="entry name" value="Metal-dependent hydrolases"/>
    <property type="match status" value="1"/>
</dbReference>
<dbReference type="GO" id="GO:0070573">
    <property type="term" value="F:metallodipeptidase activity"/>
    <property type="evidence" value="ECO:0007669"/>
    <property type="project" value="InterPro"/>
</dbReference>
<evidence type="ECO:0000313" key="1">
    <source>
        <dbReference type="EMBL" id="SDK69084.1"/>
    </source>
</evidence>
<protein>
    <submittedName>
        <fullName evidence="1">Dipeptidase. Metallo peptidase. MEROPS family M19</fullName>
    </submittedName>
</protein>
<dbReference type="RefSeq" id="WP_092985596.1">
    <property type="nucleotide sequence ID" value="NZ_FNFY01000007.1"/>
</dbReference>
<dbReference type="OrthoDB" id="9804920at2"/>
<dbReference type="SUPFAM" id="SSF51556">
    <property type="entry name" value="Metallo-dependent hydrolases"/>
    <property type="match status" value="1"/>
</dbReference>
<dbReference type="InterPro" id="IPR032466">
    <property type="entry name" value="Metal_Hydrolase"/>
</dbReference>
<dbReference type="PANTHER" id="PTHR10443">
    <property type="entry name" value="MICROSOMAL DIPEPTIDASE"/>
    <property type="match status" value="1"/>
</dbReference>
<dbReference type="InterPro" id="IPR008257">
    <property type="entry name" value="Pept_M19"/>
</dbReference>
<dbReference type="Proteomes" id="UP000199008">
    <property type="component" value="Unassembled WGS sequence"/>
</dbReference>
<dbReference type="STRING" id="576118.SAMN05216216_10728"/>
<dbReference type="PROSITE" id="PS51365">
    <property type="entry name" value="RENAL_DIPEPTIDASE_2"/>
    <property type="match status" value="1"/>
</dbReference>